<dbReference type="Gene3D" id="3.40.50.720">
    <property type="entry name" value="NAD(P)-binding Rossmann-like Domain"/>
    <property type="match status" value="1"/>
</dbReference>
<dbReference type="PROSITE" id="PS00061">
    <property type="entry name" value="ADH_SHORT"/>
    <property type="match status" value="1"/>
</dbReference>
<dbReference type="CDD" id="cd05233">
    <property type="entry name" value="SDR_c"/>
    <property type="match status" value="1"/>
</dbReference>
<protein>
    <submittedName>
        <fullName evidence="5">Dehydrogenase with different specificitie</fullName>
    </submittedName>
</protein>
<proteinExistence type="inferred from homology"/>
<evidence type="ECO:0000256" key="3">
    <source>
        <dbReference type="ARBA" id="ARBA00023002"/>
    </source>
</evidence>
<evidence type="ECO:0000259" key="4">
    <source>
        <dbReference type="SMART" id="SM00822"/>
    </source>
</evidence>
<organism evidence="5 6">
    <name type="scientific">Cercophora newfieldiana</name>
    <dbReference type="NCBI Taxonomy" id="92897"/>
    <lineage>
        <taxon>Eukaryota</taxon>
        <taxon>Fungi</taxon>
        <taxon>Dikarya</taxon>
        <taxon>Ascomycota</taxon>
        <taxon>Pezizomycotina</taxon>
        <taxon>Sordariomycetes</taxon>
        <taxon>Sordariomycetidae</taxon>
        <taxon>Sordariales</taxon>
        <taxon>Lasiosphaeriaceae</taxon>
        <taxon>Cercophora</taxon>
    </lineage>
</organism>
<accession>A0AA39Y240</accession>
<evidence type="ECO:0000313" key="6">
    <source>
        <dbReference type="Proteomes" id="UP001174936"/>
    </source>
</evidence>
<dbReference type="AlphaFoldDB" id="A0AA39Y240"/>
<dbReference type="Proteomes" id="UP001174936">
    <property type="component" value="Unassembled WGS sequence"/>
</dbReference>
<dbReference type="PANTHER" id="PTHR43639:SF1">
    <property type="entry name" value="SHORT-CHAIN DEHYDROGENASE_REDUCTASE FAMILY PROTEIN"/>
    <property type="match status" value="1"/>
</dbReference>
<comment type="caution">
    <text evidence="5">The sequence shown here is derived from an EMBL/GenBank/DDBJ whole genome shotgun (WGS) entry which is preliminary data.</text>
</comment>
<dbReference type="SMART" id="SM00822">
    <property type="entry name" value="PKS_KR"/>
    <property type="match status" value="1"/>
</dbReference>
<dbReference type="InterPro" id="IPR020904">
    <property type="entry name" value="Sc_DH/Rdtase_CS"/>
</dbReference>
<feature type="domain" description="Ketoreductase" evidence="4">
    <location>
        <begin position="9"/>
        <end position="196"/>
    </location>
</feature>
<keyword evidence="3" id="KW-0560">Oxidoreductase</keyword>
<reference evidence="5" key="1">
    <citation type="submission" date="2023-06" db="EMBL/GenBank/DDBJ databases">
        <title>Genome-scale phylogeny and comparative genomics of the fungal order Sordariales.</title>
        <authorList>
            <consortium name="Lawrence Berkeley National Laboratory"/>
            <person name="Hensen N."/>
            <person name="Bonometti L."/>
            <person name="Westerberg I."/>
            <person name="Brannstrom I.O."/>
            <person name="Guillou S."/>
            <person name="Cros-Aarteil S."/>
            <person name="Calhoun S."/>
            <person name="Haridas S."/>
            <person name="Kuo A."/>
            <person name="Mondo S."/>
            <person name="Pangilinan J."/>
            <person name="Riley R."/>
            <person name="Labutti K."/>
            <person name="Andreopoulos B."/>
            <person name="Lipzen A."/>
            <person name="Chen C."/>
            <person name="Yanf M."/>
            <person name="Daum C."/>
            <person name="Ng V."/>
            <person name="Clum A."/>
            <person name="Steindorff A."/>
            <person name="Ohm R."/>
            <person name="Martin F."/>
            <person name="Silar P."/>
            <person name="Natvig D."/>
            <person name="Lalanne C."/>
            <person name="Gautier V."/>
            <person name="Ament-Velasquez S.L."/>
            <person name="Kruys A."/>
            <person name="Hutchinson M.I."/>
            <person name="Powell A.J."/>
            <person name="Barry K."/>
            <person name="Miller A.N."/>
            <person name="Grigoriev I.V."/>
            <person name="Debuchy R."/>
            <person name="Gladieux P."/>
            <person name="Thoren M.H."/>
            <person name="Johannesson H."/>
        </authorList>
    </citation>
    <scope>NUCLEOTIDE SEQUENCE</scope>
    <source>
        <strain evidence="5">SMH2532-1</strain>
    </source>
</reference>
<dbReference type="PRINTS" id="PR00080">
    <property type="entry name" value="SDRFAMILY"/>
</dbReference>
<evidence type="ECO:0000256" key="2">
    <source>
        <dbReference type="ARBA" id="ARBA00022857"/>
    </source>
</evidence>
<dbReference type="InterPro" id="IPR002347">
    <property type="entry name" value="SDR_fam"/>
</dbReference>
<dbReference type="InterPro" id="IPR036291">
    <property type="entry name" value="NAD(P)-bd_dom_sf"/>
</dbReference>
<dbReference type="PRINTS" id="PR00081">
    <property type="entry name" value="GDHRDH"/>
</dbReference>
<dbReference type="GO" id="GO:0016491">
    <property type="term" value="F:oxidoreductase activity"/>
    <property type="evidence" value="ECO:0007669"/>
    <property type="project" value="UniProtKB-KW"/>
</dbReference>
<dbReference type="SUPFAM" id="SSF51735">
    <property type="entry name" value="NAD(P)-binding Rossmann-fold domains"/>
    <property type="match status" value="1"/>
</dbReference>
<sequence length="254" mass="26607">MTSLPLQNKVAVVTGASRGLGAGMALELASRGASILLTYTSPTSLPLVDALRSRIRTPSHAVRVDLSTPSAAATVLSALDAWLGPDSHVHILVNNAAVEVVKPLGTITISDYETVFDLNVRGPLLLTQGLLPRFDPAGKNRIINIGSVGARCGFAQLGLYCSSKAALEGLTRCWAAELGRDGTTVNQVNPGPVQTAMLENIPREIVDGQKARTPVGNRVGTVEEVARIVAWLAGEESSWVSGQVVSASGGLEMY</sequence>
<gene>
    <name evidence="5" type="ORF">B0T16DRAFT_333455</name>
</gene>
<dbReference type="Pfam" id="PF13561">
    <property type="entry name" value="adh_short_C2"/>
    <property type="match status" value="1"/>
</dbReference>
<dbReference type="InterPro" id="IPR057326">
    <property type="entry name" value="KR_dom"/>
</dbReference>
<keyword evidence="6" id="KW-1185">Reference proteome</keyword>
<name>A0AA39Y240_9PEZI</name>
<dbReference type="FunFam" id="3.40.50.720:FF:000084">
    <property type="entry name" value="Short-chain dehydrogenase reductase"/>
    <property type="match status" value="1"/>
</dbReference>
<evidence type="ECO:0000256" key="1">
    <source>
        <dbReference type="ARBA" id="ARBA00006484"/>
    </source>
</evidence>
<dbReference type="EMBL" id="JAULSV010000005">
    <property type="protein sequence ID" value="KAK0644596.1"/>
    <property type="molecule type" value="Genomic_DNA"/>
</dbReference>
<comment type="similarity">
    <text evidence="1">Belongs to the short-chain dehydrogenases/reductases (SDR) family.</text>
</comment>
<evidence type="ECO:0000313" key="5">
    <source>
        <dbReference type="EMBL" id="KAK0644596.1"/>
    </source>
</evidence>
<keyword evidence="2" id="KW-0521">NADP</keyword>
<dbReference type="PANTHER" id="PTHR43639">
    <property type="entry name" value="OXIDOREDUCTASE, SHORT-CHAIN DEHYDROGENASE/REDUCTASE FAMILY (AFU_ORTHOLOGUE AFUA_5G02870)"/>
    <property type="match status" value="1"/>
</dbReference>